<dbReference type="Pfam" id="PF01590">
    <property type="entry name" value="GAF"/>
    <property type="match status" value="1"/>
</dbReference>
<keyword evidence="5" id="KW-0808">Transferase</keyword>
<comment type="caution">
    <text evidence="5">The sequence shown here is derived from an EMBL/GenBank/DDBJ whole genome shotgun (WGS) entry which is preliminary data.</text>
</comment>
<dbReference type="EC" id="2.7.13.3" evidence="2"/>
<dbReference type="SMART" id="SM00065">
    <property type="entry name" value="GAF"/>
    <property type="match status" value="1"/>
</dbReference>
<reference evidence="5 6" key="1">
    <citation type="submission" date="2020-06" db="EMBL/GenBank/DDBJ databases">
        <title>Rheinheimera sp. nov., a marine bacterium isolated from coastal.</title>
        <authorList>
            <person name="Yu Q."/>
            <person name="Qi Y."/>
            <person name="Pu J."/>
        </authorList>
    </citation>
    <scope>NUCLEOTIDE SEQUENCE [LARGE SCALE GENOMIC DNA]</scope>
    <source>
        <strain evidence="5 6">YQF-2</strain>
    </source>
</reference>
<evidence type="ECO:0000313" key="5">
    <source>
        <dbReference type="EMBL" id="NRQ41218.1"/>
    </source>
</evidence>
<evidence type="ECO:0000256" key="1">
    <source>
        <dbReference type="ARBA" id="ARBA00000085"/>
    </source>
</evidence>
<evidence type="ECO:0000259" key="4">
    <source>
        <dbReference type="PROSITE" id="PS50109"/>
    </source>
</evidence>
<dbReference type="GO" id="GO:0000155">
    <property type="term" value="F:phosphorelay sensor kinase activity"/>
    <property type="evidence" value="ECO:0007669"/>
    <property type="project" value="InterPro"/>
</dbReference>
<keyword evidence="6" id="KW-1185">Reference proteome</keyword>
<sequence>MHTKLQHILSQISLNPDIDKGDLAASNRLILQGITSGLNTDRASVWLMSSDKQHMHCAYLLDCDTHFAQPDISLSRQDFPHYFTALDQQRNIVAHDAHTHPQTSEFSAPYLTPLKICSMLDTPIRHHGVMVGIICIEHRQPKQWQTDEIVFAGFLADIYGRALSASERMRYQSELEQLNSGLEQIISQRTQELTQSLEQLQHTQRRLIEVEKMASLGRLVAGIAHEINTPLGVAVTANSHAETTLLALEKLFQAGQLTRQQFSQSGATIKSSIAMVNTNLQRAVDLVNSFKQTAAAGAGQHPEPLQLDRFVPKVLSSVESLLKQHQVEVQLQLPPKFTIHSFASPLATILTRLIENACLHAFNTQSKRQIQIRASKNAYSWQLEVADNGRGMTEDELSRAFEPFFTTQRNLGAKGLGLTLVFNLVSHLLQGEVSLRNTDTGCIVTLNCPLAIDTTT</sequence>
<name>A0A7Y5EJL5_9GAMM</name>
<dbReference type="CDD" id="cd00082">
    <property type="entry name" value="HisKA"/>
    <property type="match status" value="1"/>
</dbReference>
<dbReference type="Gene3D" id="3.30.450.40">
    <property type="match status" value="1"/>
</dbReference>
<dbReference type="SUPFAM" id="SSF55781">
    <property type="entry name" value="GAF domain-like"/>
    <property type="match status" value="1"/>
</dbReference>
<dbReference type="PROSITE" id="PS50109">
    <property type="entry name" value="HIS_KIN"/>
    <property type="match status" value="1"/>
</dbReference>
<protein>
    <recommendedName>
        <fullName evidence="2">histidine kinase</fullName>
        <ecNumber evidence="2">2.7.13.3</ecNumber>
    </recommendedName>
</protein>
<dbReference type="Gene3D" id="3.30.565.10">
    <property type="entry name" value="Histidine kinase-like ATPase, C-terminal domain"/>
    <property type="match status" value="1"/>
</dbReference>
<dbReference type="Proteomes" id="UP000523161">
    <property type="component" value="Unassembled WGS sequence"/>
</dbReference>
<dbReference type="InterPro" id="IPR005467">
    <property type="entry name" value="His_kinase_dom"/>
</dbReference>
<gene>
    <name evidence="5" type="ORF">HRH59_01325</name>
</gene>
<keyword evidence="3" id="KW-0597">Phosphoprotein</keyword>
<evidence type="ECO:0000313" key="6">
    <source>
        <dbReference type="Proteomes" id="UP000523161"/>
    </source>
</evidence>
<dbReference type="EMBL" id="JABSOD010000001">
    <property type="protein sequence ID" value="NRQ41218.1"/>
    <property type="molecule type" value="Genomic_DNA"/>
</dbReference>
<dbReference type="Pfam" id="PF02518">
    <property type="entry name" value="HATPase_c"/>
    <property type="match status" value="1"/>
</dbReference>
<dbReference type="Gene3D" id="1.10.287.130">
    <property type="match status" value="1"/>
</dbReference>
<dbReference type="PRINTS" id="PR00344">
    <property type="entry name" value="BCTRLSENSOR"/>
</dbReference>
<dbReference type="InterPro" id="IPR036890">
    <property type="entry name" value="HATPase_C_sf"/>
</dbReference>
<dbReference type="InterPro" id="IPR036097">
    <property type="entry name" value="HisK_dim/P_sf"/>
</dbReference>
<dbReference type="AlphaFoldDB" id="A0A7Y5EJL5"/>
<accession>A0A7Y5EJL5</accession>
<proteinExistence type="predicted"/>
<dbReference type="PANTHER" id="PTHR43065:SF47">
    <property type="match status" value="1"/>
</dbReference>
<comment type="catalytic activity">
    <reaction evidence="1">
        <text>ATP + protein L-histidine = ADP + protein N-phospho-L-histidine.</text>
        <dbReference type="EC" id="2.7.13.3"/>
    </reaction>
</comment>
<dbReference type="PANTHER" id="PTHR43065">
    <property type="entry name" value="SENSOR HISTIDINE KINASE"/>
    <property type="match status" value="1"/>
</dbReference>
<dbReference type="SMART" id="SM00387">
    <property type="entry name" value="HATPase_c"/>
    <property type="match status" value="1"/>
</dbReference>
<dbReference type="InterPro" id="IPR003018">
    <property type="entry name" value="GAF"/>
</dbReference>
<evidence type="ECO:0000256" key="3">
    <source>
        <dbReference type="ARBA" id="ARBA00022553"/>
    </source>
</evidence>
<dbReference type="RefSeq" id="WP_173499461.1">
    <property type="nucleotide sequence ID" value="NZ_JABSOD010000001.1"/>
</dbReference>
<dbReference type="SUPFAM" id="SSF47384">
    <property type="entry name" value="Homodimeric domain of signal transducing histidine kinase"/>
    <property type="match status" value="1"/>
</dbReference>
<keyword evidence="5" id="KW-0418">Kinase</keyword>
<organism evidence="5 6">
    <name type="scientific">Rheinheimera lutimaris</name>
    <dbReference type="NCBI Taxonomy" id="2740584"/>
    <lineage>
        <taxon>Bacteria</taxon>
        <taxon>Pseudomonadati</taxon>
        <taxon>Pseudomonadota</taxon>
        <taxon>Gammaproteobacteria</taxon>
        <taxon>Chromatiales</taxon>
        <taxon>Chromatiaceae</taxon>
        <taxon>Rheinheimera</taxon>
    </lineage>
</organism>
<evidence type="ECO:0000256" key="2">
    <source>
        <dbReference type="ARBA" id="ARBA00012438"/>
    </source>
</evidence>
<dbReference type="InterPro" id="IPR003594">
    <property type="entry name" value="HATPase_dom"/>
</dbReference>
<dbReference type="InterPro" id="IPR029016">
    <property type="entry name" value="GAF-like_dom_sf"/>
</dbReference>
<dbReference type="SUPFAM" id="SSF55874">
    <property type="entry name" value="ATPase domain of HSP90 chaperone/DNA topoisomerase II/histidine kinase"/>
    <property type="match status" value="1"/>
</dbReference>
<dbReference type="InterPro" id="IPR003661">
    <property type="entry name" value="HisK_dim/P_dom"/>
</dbReference>
<dbReference type="InterPro" id="IPR004358">
    <property type="entry name" value="Sig_transdc_His_kin-like_C"/>
</dbReference>
<feature type="domain" description="Histidine kinase" evidence="4">
    <location>
        <begin position="222"/>
        <end position="452"/>
    </location>
</feature>